<reference evidence="7 9" key="2">
    <citation type="submission" date="2016-10" db="EMBL/GenBank/DDBJ databases">
        <authorList>
            <person name="Varghese N."/>
            <person name="Submissions S."/>
        </authorList>
    </citation>
    <scope>NUCLEOTIDE SEQUENCE [LARGE SCALE GENOMIC DNA]</scope>
    <source>
        <strain evidence="7 9">DSM 22150</strain>
    </source>
</reference>
<keyword evidence="9" id="KW-1185">Reference proteome</keyword>
<accession>A0A143Z3C4</accession>
<evidence type="ECO:0000256" key="3">
    <source>
        <dbReference type="ARBA" id="ARBA00022729"/>
    </source>
</evidence>
<comment type="similarity">
    <text evidence="2">Belongs to the bacterial solute-binding protein 2 family.</text>
</comment>
<dbReference type="GO" id="GO:0030313">
    <property type="term" value="C:cell envelope"/>
    <property type="evidence" value="ECO:0007669"/>
    <property type="project" value="UniProtKB-SubCell"/>
</dbReference>
<dbReference type="GO" id="GO:0030246">
    <property type="term" value="F:carbohydrate binding"/>
    <property type="evidence" value="ECO:0007669"/>
    <property type="project" value="UniProtKB-ARBA"/>
</dbReference>
<dbReference type="STRING" id="640938.TR210_2313"/>
<reference evidence="6 8" key="1">
    <citation type="submission" date="2016-02" db="EMBL/GenBank/DDBJ databases">
        <authorList>
            <person name="Wen L."/>
            <person name="He K."/>
            <person name="Yang H."/>
        </authorList>
    </citation>
    <scope>NUCLEOTIDE SEQUENCE [LARGE SCALE GENOMIC DNA]</scope>
    <source>
        <strain evidence="6">Trichococcus_R210</strain>
    </source>
</reference>
<dbReference type="OrthoDB" id="9814427at2"/>
<evidence type="ECO:0000256" key="4">
    <source>
        <dbReference type="SAM" id="SignalP"/>
    </source>
</evidence>
<dbReference type="PROSITE" id="PS51257">
    <property type="entry name" value="PROKAR_LIPOPROTEIN"/>
    <property type="match status" value="1"/>
</dbReference>
<dbReference type="EMBL" id="FNYT01000020">
    <property type="protein sequence ID" value="SEJ64514.1"/>
    <property type="molecule type" value="Genomic_DNA"/>
</dbReference>
<feature type="domain" description="Periplasmic binding protein" evidence="5">
    <location>
        <begin position="33"/>
        <end position="296"/>
    </location>
</feature>
<evidence type="ECO:0000313" key="8">
    <source>
        <dbReference type="Proteomes" id="UP000076878"/>
    </source>
</evidence>
<dbReference type="InterPro" id="IPR025997">
    <property type="entry name" value="SBP_2_dom"/>
</dbReference>
<dbReference type="RefSeq" id="WP_068623964.1">
    <property type="nucleotide sequence ID" value="NZ_FJNB01000019.1"/>
</dbReference>
<dbReference type="Proteomes" id="UP000076878">
    <property type="component" value="Unassembled WGS sequence"/>
</dbReference>
<dbReference type="EMBL" id="FJNB01000019">
    <property type="protein sequence ID" value="CZR06349.1"/>
    <property type="molecule type" value="Genomic_DNA"/>
</dbReference>
<sequence length="323" mass="36507">MKKYLLHVLLLLLFIGGCANSPAPEDEPGNIVVGFSQSGTESNWRKRHTESIREELAKEGYEVLYRNGFMNQDRQIQDMRTFIAYKVDMIVFTPLVEDGWDAVLAEAKDAGIPVIVVDRHIRTAEENLYLTHIGPSFKAEGNRAGLYITNHFQNSSQSSVKILEMKGLANTSPTNFRSEGFLEVISRDSRISIEASLQGDYIRSKAKDVFRKYIEENGWEDIDVLYSHNDEMTLGMLEVMEANGIVPGQDILIVTIDGQAEMIENLRAGKVNCVVECNPNAGWYVRNTIKRYLNGNTIPNEIYMPETVFSDKGNLDSIPPREY</sequence>
<proteinExistence type="inferred from homology"/>
<keyword evidence="7" id="KW-0813">Transport</keyword>
<feature type="chain" id="PRO_5039387165" evidence="4">
    <location>
        <begin position="20"/>
        <end position="323"/>
    </location>
</feature>
<dbReference type="SUPFAM" id="SSF53822">
    <property type="entry name" value="Periplasmic binding protein-like I"/>
    <property type="match status" value="1"/>
</dbReference>
<dbReference type="CDD" id="cd06309">
    <property type="entry name" value="PBP1_galactofuranose_YtfQ-like"/>
    <property type="match status" value="1"/>
</dbReference>
<name>A0A143Z3C4_9LACT</name>
<feature type="signal peptide" evidence="4">
    <location>
        <begin position="1"/>
        <end position="19"/>
    </location>
</feature>
<dbReference type="AlphaFoldDB" id="A0A143Z3C4"/>
<dbReference type="InterPro" id="IPR028082">
    <property type="entry name" value="Peripla_BP_I"/>
</dbReference>
<gene>
    <name evidence="7" type="ORF">SAMN05216375_12044</name>
    <name evidence="6" type="ORF">TR210_2313</name>
</gene>
<dbReference type="PANTHER" id="PTHR46847:SF3">
    <property type="entry name" value="GALACTOFURANOSE-BINDING PROTEIN YTFQ"/>
    <property type="match status" value="1"/>
</dbReference>
<protein>
    <submittedName>
        <fullName evidence="7">Simple sugar transport system substrate-binding protein</fullName>
    </submittedName>
</protein>
<dbReference type="Proteomes" id="UP000199280">
    <property type="component" value="Unassembled WGS sequence"/>
</dbReference>
<keyword evidence="3 4" id="KW-0732">Signal</keyword>
<comment type="subcellular location">
    <subcellularLocation>
        <location evidence="1">Cell envelope</location>
    </subcellularLocation>
</comment>
<dbReference type="PANTHER" id="PTHR46847">
    <property type="entry name" value="D-ALLOSE-BINDING PERIPLASMIC PROTEIN-RELATED"/>
    <property type="match status" value="1"/>
</dbReference>
<dbReference type="Gene3D" id="3.40.50.2300">
    <property type="match status" value="2"/>
</dbReference>
<evidence type="ECO:0000313" key="9">
    <source>
        <dbReference type="Proteomes" id="UP000199280"/>
    </source>
</evidence>
<evidence type="ECO:0000313" key="6">
    <source>
        <dbReference type="EMBL" id="CZR06349.1"/>
    </source>
</evidence>
<evidence type="ECO:0000259" key="5">
    <source>
        <dbReference type="Pfam" id="PF13407"/>
    </source>
</evidence>
<keyword evidence="7" id="KW-0762">Sugar transport</keyword>
<dbReference type="Pfam" id="PF13407">
    <property type="entry name" value="Peripla_BP_4"/>
    <property type="match status" value="1"/>
</dbReference>
<evidence type="ECO:0000256" key="2">
    <source>
        <dbReference type="ARBA" id="ARBA00007639"/>
    </source>
</evidence>
<evidence type="ECO:0000313" key="7">
    <source>
        <dbReference type="EMBL" id="SEJ64514.1"/>
    </source>
</evidence>
<evidence type="ECO:0000256" key="1">
    <source>
        <dbReference type="ARBA" id="ARBA00004196"/>
    </source>
</evidence>
<organism evidence="6 8">
    <name type="scientific">Trichococcus ilyis</name>
    <dbReference type="NCBI Taxonomy" id="640938"/>
    <lineage>
        <taxon>Bacteria</taxon>
        <taxon>Bacillati</taxon>
        <taxon>Bacillota</taxon>
        <taxon>Bacilli</taxon>
        <taxon>Lactobacillales</taxon>
        <taxon>Carnobacteriaceae</taxon>
        <taxon>Trichococcus</taxon>
    </lineage>
</organism>